<dbReference type="InterPro" id="IPR029058">
    <property type="entry name" value="AB_hydrolase_fold"/>
</dbReference>
<dbReference type="EMBL" id="CYSR01000036">
    <property type="protein sequence ID" value="CUI01794.1"/>
    <property type="molecule type" value="Genomic_DNA"/>
</dbReference>
<sequence>MGLASLCLPGYQGAMLNTIIHGSATGTPPLLIAHGLYGSARNWGVIAKRLSDERQVVAVDMRNHGDSPRRDSHTYPELAEDLAEVITAHGGRMDVIGHSMGGKAAMMLALNHPEAVRKLVVADIAPVAYGHTQIQYIHAMKSLDLESIERRPEAAARLAEAGVDAALQSFFTQSLDLPNKRWKLNLDTLAEQMPNIMSFPQTEAAWDGPALFLSGSDSDYVLPQHRGEIRARFPNARFAKLPGAGHWLHAEKPREFEAAARVFLNA</sequence>
<reference evidence="3 4" key="1">
    <citation type="submission" date="2015-09" db="EMBL/GenBank/DDBJ databases">
        <authorList>
            <consortium name="Swine Surveillance"/>
        </authorList>
    </citation>
    <scope>NUCLEOTIDE SEQUENCE [LARGE SCALE GENOMIC DNA]</scope>
    <source>
        <strain evidence="3 4">CECT 8399</strain>
    </source>
</reference>
<dbReference type="Pfam" id="PF12697">
    <property type="entry name" value="Abhydrolase_6"/>
    <property type="match status" value="1"/>
</dbReference>
<feature type="domain" description="AB hydrolase-1" evidence="2">
    <location>
        <begin position="30"/>
        <end position="259"/>
    </location>
</feature>
<name>A0A0N7M593_9RHOB</name>
<dbReference type="Gene3D" id="3.40.50.1820">
    <property type="entry name" value="alpha/beta hydrolase"/>
    <property type="match status" value="1"/>
</dbReference>
<dbReference type="EC" id="3.1.-.-" evidence="3"/>
<dbReference type="STRING" id="1396826.PHA8399_03941"/>
<evidence type="ECO:0000259" key="2">
    <source>
        <dbReference type="Pfam" id="PF12697"/>
    </source>
</evidence>
<dbReference type="SUPFAM" id="SSF53474">
    <property type="entry name" value="alpha/beta-Hydrolases"/>
    <property type="match status" value="1"/>
</dbReference>
<dbReference type="PANTHER" id="PTHR46118:SF4">
    <property type="entry name" value="PROTEIN ABHD11"/>
    <property type="match status" value="1"/>
</dbReference>
<dbReference type="GO" id="GO:0016787">
    <property type="term" value="F:hydrolase activity"/>
    <property type="evidence" value="ECO:0007669"/>
    <property type="project" value="UniProtKB-KW"/>
</dbReference>
<organism evidence="3 4">
    <name type="scientific">Leisingera aquaemixtae</name>
    <dbReference type="NCBI Taxonomy" id="1396826"/>
    <lineage>
        <taxon>Bacteria</taxon>
        <taxon>Pseudomonadati</taxon>
        <taxon>Pseudomonadota</taxon>
        <taxon>Alphaproteobacteria</taxon>
        <taxon>Rhodobacterales</taxon>
        <taxon>Roseobacteraceae</taxon>
        <taxon>Leisingera</taxon>
    </lineage>
</organism>
<gene>
    <name evidence="3" type="primary">ybfF</name>
    <name evidence="3" type="ORF">PHA8399_03941</name>
</gene>
<accession>A0A0N7M593</accession>
<evidence type="ECO:0000256" key="1">
    <source>
        <dbReference type="ARBA" id="ARBA00022801"/>
    </source>
</evidence>
<dbReference type="InterPro" id="IPR000073">
    <property type="entry name" value="AB_hydrolase_1"/>
</dbReference>
<dbReference type="PANTHER" id="PTHR46118">
    <property type="entry name" value="PROTEIN ABHD11"/>
    <property type="match status" value="1"/>
</dbReference>
<proteinExistence type="predicted"/>
<evidence type="ECO:0000313" key="3">
    <source>
        <dbReference type="EMBL" id="CUI01794.1"/>
    </source>
</evidence>
<dbReference type="AlphaFoldDB" id="A0A0N7M593"/>
<keyword evidence="1 3" id="KW-0378">Hydrolase</keyword>
<dbReference type="RefSeq" id="WP_058287789.1">
    <property type="nucleotide sequence ID" value="NZ_CYSR01000036.1"/>
</dbReference>
<dbReference type="Proteomes" id="UP000051326">
    <property type="component" value="Unassembled WGS sequence"/>
</dbReference>
<dbReference type="PRINTS" id="PR00111">
    <property type="entry name" value="ABHYDROLASE"/>
</dbReference>
<protein>
    <submittedName>
        <fullName evidence="3">Esterase YbfF</fullName>
        <ecNumber evidence="3">3.1.-.-</ecNumber>
    </submittedName>
</protein>
<evidence type="ECO:0000313" key="4">
    <source>
        <dbReference type="Proteomes" id="UP000051326"/>
    </source>
</evidence>